<evidence type="ECO:0000256" key="1">
    <source>
        <dbReference type="ARBA" id="ARBA00006599"/>
    </source>
</evidence>
<dbReference type="AlphaFoldDB" id="A0A4U0RCG9"/>
<dbReference type="GO" id="GO:0016705">
    <property type="term" value="F:oxidoreductase activity, acting on paired donors, with incorporation or reduction of molecular oxygen"/>
    <property type="evidence" value="ECO:0007669"/>
    <property type="project" value="InterPro"/>
</dbReference>
<keyword evidence="3" id="KW-1185">Reference proteome</keyword>
<comment type="similarity">
    <text evidence="1">Belongs to the lycopene cyclase family.</text>
</comment>
<evidence type="ECO:0000313" key="2">
    <source>
        <dbReference type="EMBL" id="TJZ85854.1"/>
    </source>
</evidence>
<proteinExistence type="inferred from homology"/>
<dbReference type="EC" id="5.5.1.19" evidence="2"/>
<sequence length="386" mass="42136">MTPDILLAGAGLANGLIALALRAARPDLRVLLLDRAAGPSDGHTWSCHDPDLSPEWLARLKPLRRGNWSDQEVRFPRHARRLRTGYGSLDGAALARAVLDAGAQIRWNSDIVALDAQGATLACGTRIEAGAVLDGRGAQPSRHLTVGFQKFVGVELETDAPHGVPRPMIMDATVTQEDGYRFIYLLPFSSTRILIEDTRYSDGGDLDDDALAAASHDYARARGWTGAEVRRERGILPIALAHDAAGFWDDHATGAVPVGLRAGFFHPVTGYSLPYAARVADVVAGLPGAPTTDAARAAIRDFALARARQDRFLRLLNRMLFRGCAPERRYTLLQRFYRMPEGLIERFYAGRLTLADQLRIVTGKPPIPIGTAIRCLPERPLLKEDA</sequence>
<dbReference type="InterPro" id="IPR008461">
    <property type="entry name" value="CrtY"/>
</dbReference>
<dbReference type="OrthoDB" id="5793379at2"/>
<gene>
    <name evidence="2" type="primary">crtY</name>
    <name evidence="2" type="ORF">FA740_05490</name>
</gene>
<dbReference type="Pfam" id="PF05834">
    <property type="entry name" value="Lycopene_cycl"/>
    <property type="match status" value="1"/>
</dbReference>
<dbReference type="InterPro" id="IPR010108">
    <property type="entry name" value="Lycopene_cyclase_b/e"/>
</dbReference>
<dbReference type="GO" id="GO:0016117">
    <property type="term" value="P:carotenoid biosynthetic process"/>
    <property type="evidence" value="ECO:0007669"/>
    <property type="project" value="InterPro"/>
</dbReference>
<dbReference type="NCBIfam" id="TIGR01790">
    <property type="entry name" value="carotene-cycl"/>
    <property type="match status" value="1"/>
</dbReference>
<keyword evidence="2" id="KW-0413">Isomerase</keyword>
<dbReference type="EMBL" id="SUNH01000007">
    <property type="protein sequence ID" value="TJZ85854.1"/>
    <property type="molecule type" value="Genomic_DNA"/>
</dbReference>
<dbReference type="GO" id="GO:0045436">
    <property type="term" value="F:lycopene beta cyclase activity"/>
    <property type="evidence" value="ECO:0007669"/>
    <property type="project" value="InterPro"/>
</dbReference>
<name>A0A4U0RCG9_9RHOB</name>
<comment type="caution">
    <text evidence="2">The sequence shown here is derived from an EMBL/GenBank/DDBJ whole genome shotgun (WGS) entry which is preliminary data.</text>
</comment>
<accession>A0A4U0RCG9</accession>
<dbReference type="NCBIfam" id="TIGR01789">
    <property type="entry name" value="lycopene_cycl"/>
    <property type="match status" value="1"/>
</dbReference>
<protein>
    <submittedName>
        <fullName evidence="2">Lycopene beta-cyclase CrtY</fullName>
        <ecNumber evidence="2">5.5.1.19</ecNumber>
    </submittedName>
</protein>
<organism evidence="2 3">
    <name type="scientific">Paracoccus hibiscisoli</name>
    <dbReference type="NCBI Taxonomy" id="2023261"/>
    <lineage>
        <taxon>Bacteria</taxon>
        <taxon>Pseudomonadati</taxon>
        <taxon>Pseudomonadota</taxon>
        <taxon>Alphaproteobacteria</taxon>
        <taxon>Rhodobacterales</taxon>
        <taxon>Paracoccaceae</taxon>
        <taxon>Paracoccus</taxon>
    </lineage>
</organism>
<evidence type="ECO:0000313" key="3">
    <source>
        <dbReference type="Proteomes" id="UP000306223"/>
    </source>
</evidence>
<reference evidence="2 3" key="1">
    <citation type="submission" date="2019-04" db="EMBL/GenBank/DDBJ databases">
        <authorList>
            <person name="Li J."/>
        </authorList>
    </citation>
    <scope>NUCLEOTIDE SEQUENCE [LARGE SCALE GENOMIC DNA]</scope>
    <source>
        <strain evidence="2 3">CCTCC AB2016182</strain>
    </source>
</reference>
<dbReference type="SUPFAM" id="SSF51905">
    <property type="entry name" value="FAD/NAD(P)-binding domain"/>
    <property type="match status" value="1"/>
</dbReference>
<dbReference type="InterPro" id="IPR036188">
    <property type="entry name" value="FAD/NAD-bd_sf"/>
</dbReference>
<dbReference type="Proteomes" id="UP000306223">
    <property type="component" value="Unassembled WGS sequence"/>
</dbReference>
<dbReference type="RefSeq" id="WP_136855779.1">
    <property type="nucleotide sequence ID" value="NZ_SUNH01000007.1"/>
</dbReference>